<evidence type="ECO:0000256" key="6">
    <source>
        <dbReference type="ARBA" id="ARBA00023136"/>
    </source>
</evidence>
<dbReference type="EMBL" id="OB794999">
    <property type="protein sequence ID" value="CAD7431508.1"/>
    <property type="molecule type" value="Genomic_DNA"/>
</dbReference>
<organism evidence="7">
    <name type="scientific">Timema monikensis</name>
    <dbReference type="NCBI Taxonomy" id="170555"/>
    <lineage>
        <taxon>Eukaryota</taxon>
        <taxon>Metazoa</taxon>
        <taxon>Ecdysozoa</taxon>
        <taxon>Arthropoda</taxon>
        <taxon>Hexapoda</taxon>
        <taxon>Insecta</taxon>
        <taxon>Pterygota</taxon>
        <taxon>Neoptera</taxon>
        <taxon>Polyneoptera</taxon>
        <taxon>Phasmatodea</taxon>
        <taxon>Timematodea</taxon>
        <taxon>Timematoidea</taxon>
        <taxon>Timematidae</taxon>
        <taxon>Timema</taxon>
    </lineage>
</organism>
<keyword evidence="5" id="KW-1133">Transmembrane helix</keyword>
<evidence type="ECO:0000256" key="3">
    <source>
        <dbReference type="ARBA" id="ARBA00022679"/>
    </source>
</evidence>
<evidence type="ECO:0000256" key="5">
    <source>
        <dbReference type="ARBA" id="ARBA00022989"/>
    </source>
</evidence>
<keyword evidence="6" id="KW-0472">Membrane</keyword>
<keyword evidence="4" id="KW-0812">Transmembrane</keyword>
<evidence type="ECO:0000256" key="2">
    <source>
        <dbReference type="ARBA" id="ARBA00022676"/>
    </source>
</evidence>
<accession>A0A7R9EEJ0</accession>
<evidence type="ECO:0000313" key="7">
    <source>
        <dbReference type="EMBL" id="CAD7431508.1"/>
    </source>
</evidence>
<comment type="subcellular location">
    <subcellularLocation>
        <location evidence="1">Membrane</location>
        <topology evidence="1">Multi-pass membrane protein</topology>
    </subcellularLocation>
</comment>
<sequence>MLKLVGGKLEHDTVAWIFHFQFELLLCVEDESDPAIMLARSLMKKYPNVDSRLFTGGASVGVNPKINNMYPAYMAAKYDMLLISDSGIRSKFI</sequence>
<evidence type="ECO:0000256" key="1">
    <source>
        <dbReference type="ARBA" id="ARBA00004141"/>
    </source>
</evidence>
<dbReference type="PANTHER" id="PTHR12726:SF0">
    <property type="entry name" value="CERAMIDE GLUCOSYLTRANSFERASE"/>
    <property type="match status" value="1"/>
</dbReference>
<dbReference type="AlphaFoldDB" id="A0A7R9EEJ0"/>
<keyword evidence="2" id="KW-0328">Glycosyltransferase</keyword>
<dbReference type="Pfam" id="PF13506">
    <property type="entry name" value="Glyco_transf_21"/>
    <property type="match status" value="1"/>
</dbReference>
<evidence type="ECO:0000256" key="4">
    <source>
        <dbReference type="ARBA" id="ARBA00022692"/>
    </source>
</evidence>
<name>A0A7R9EEJ0_9NEOP</name>
<dbReference type="GO" id="GO:0008120">
    <property type="term" value="F:ceramide glucosyltransferase activity"/>
    <property type="evidence" value="ECO:0007669"/>
    <property type="project" value="TreeGrafter"/>
</dbReference>
<keyword evidence="3" id="KW-0808">Transferase</keyword>
<gene>
    <name evidence="7" type="ORF">TMSB3V08_LOCUS8239</name>
</gene>
<evidence type="ECO:0008006" key="8">
    <source>
        <dbReference type="Google" id="ProtNLM"/>
    </source>
</evidence>
<reference evidence="7" key="1">
    <citation type="submission" date="2020-11" db="EMBL/GenBank/DDBJ databases">
        <authorList>
            <person name="Tran Van P."/>
        </authorList>
    </citation>
    <scope>NUCLEOTIDE SEQUENCE</scope>
</reference>
<dbReference type="PANTHER" id="PTHR12726">
    <property type="entry name" value="CERAMIDE GLUCOSYLTRANSFERASE"/>
    <property type="match status" value="1"/>
</dbReference>
<dbReference type="InterPro" id="IPR025993">
    <property type="entry name" value="Ceramide_glucosylTrfase"/>
</dbReference>
<dbReference type="GO" id="GO:0006679">
    <property type="term" value="P:glucosylceramide biosynthetic process"/>
    <property type="evidence" value="ECO:0007669"/>
    <property type="project" value="TreeGrafter"/>
</dbReference>
<dbReference type="GO" id="GO:0016020">
    <property type="term" value="C:membrane"/>
    <property type="evidence" value="ECO:0007669"/>
    <property type="project" value="UniProtKB-SubCell"/>
</dbReference>
<protein>
    <recommendedName>
        <fullName evidence="8">Ceramide glucosyltransferase</fullName>
    </recommendedName>
</protein>
<proteinExistence type="predicted"/>